<evidence type="ECO:0000256" key="4">
    <source>
        <dbReference type="ARBA" id="ARBA00023136"/>
    </source>
</evidence>
<feature type="transmembrane region" description="Helical" evidence="5">
    <location>
        <begin position="318"/>
        <end position="344"/>
    </location>
</feature>
<feature type="transmembrane region" description="Helical" evidence="5">
    <location>
        <begin position="284"/>
        <end position="306"/>
    </location>
</feature>
<feature type="domain" description="STAS" evidence="6">
    <location>
        <begin position="647"/>
        <end position="818"/>
    </location>
</feature>
<dbReference type="Pfam" id="PF01740">
    <property type="entry name" value="STAS"/>
    <property type="match status" value="1"/>
</dbReference>
<evidence type="ECO:0000256" key="2">
    <source>
        <dbReference type="ARBA" id="ARBA00022692"/>
    </source>
</evidence>
<dbReference type="InterPro" id="IPR002645">
    <property type="entry name" value="STAS_dom"/>
</dbReference>
<dbReference type="SUPFAM" id="SSF52091">
    <property type="entry name" value="SpoIIaa-like"/>
    <property type="match status" value="1"/>
</dbReference>
<feature type="transmembrane region" description="Helical" evidence="5">
    <location>
        <begin position="519"/>
        <end position="537"/>
    </location>
</feature>
<protein>
    <submittedName>
        <fullName evidence="7">Sulfate permease family domain-containing protein</fullName>
    </submittedName>
</protein>
<evidence type="ECO:0000256" key="3">
    <source>
        <dbReference type="ARBA" id="ARBA00022989"/>
    </source>
</evidence>
<dbReference type="Proteomes" id="UP001201812">
    <property type="component" value="Unassembled WGS sequence"/>
</dbReference>
<dbReference type="InterPro" id="IPR036513">
    <property type="entry name" value="STAS_dom_sf"/>
</dbReference>
<dbReference type="Pfam" id="PF00916">
    <property type="entry name" value="Sulfate_transp"/>
    <property type="match status" value="2"/>
</dbReference>
<dbReference type="EMBL" id="JAKKPZ010000020">
    <property type="protein sequence ID" value="KAI1712014.1"/>
    <property type="molecule type" value="Genomic_DNA"/>
</dbReference>
<keyword evidence="2 5" id="KW-0812">Transmembrane</keyword>
<feature type="transmembrane region" description="Helical" evidence="5">
    <location>
        <begin position="593"/>
        <end position="610"/>
    </location>
</feature>
<proteinExistence type="predicted"/>
<accession>A0AAD4MZ09</accession>
<dbReference type="Gene3D" id="3.30.750.24">
    <property type="entry name" value="STAS domain"/>
    <property type="match status" value="1"/>
</dbReference>
<name>A0AAD4MZ09_9BILA</name>
<evidence type="ECO:0000313" key="8">
    <source>
        <dbReference type="Proteomes" id="UP001201812"/>
    </source>
</evidence>
<comment type="caution">
    <text evidence="7">The sequence shown here is derived from an EMBL/GenBank/DDBJ whole genome shotgun (WGS) entry which is preliminary data.</text>
</comment>
<dbReference type="InterPro" id="IPR011547">
    <property type="entry name" value="SLC26A/SulP_dom"/>
</dbReference>
<dbReference type="GO" id="GO:0016020">
    <property type="term" value="C:membrane"/>
    <property type="evidence" value="ECO:0007669"/>
    <property type="project" value="UniProtKB-SubCell"/>
</dbReference>
<evidence type="ECO:0000313" key="7">
    <source>
        <dbReference type="EMBL" id="KAI1712014.1"/>
    </source>
</evidence>
<reference evidence="7" key="1">
    <citation type="submission" date="2022-01" db="EMBL/GenBank/DDBJ databases">
        <title>Genome Sequence Resource for Two Populations of Ditylenchus destructor, the Migratory Endoparasitic Phytonematode.</title>
        <authorList>
            <person name="Zhang H."/>
            <person name="Lin R."/>
            <person name="Xie B."/>
        </authorList>
    </citation>
    <scope>NUCLEOTIDE SEQUENCE</scope>
    <source>
        <strain evidence="7">BazhouSP</strain>
    </source>
</reference>
<sequence>MTIAEEKFRTRPVEPFNRFYTSAERIFHKRHIAVKSNKIAEAMIQYLVRFMPIVGWLPRYSWRDSFFADLSAGLTMAVFSVPTGIAHATICGVAPVYGLYTAIFPTFFYLLFGNSKHNALGGFAILSLMTRSAIEKVYRLMQTLNSNSTLLTNVTSAITAAAVLTAQQPSQPIANMPLPTTTTMATFRTLITNESLLNESSVFGTGAETSFFEGEFDLDSNITSILNNGTDLASLKSSLLDDPVLAALQSGDMNQNAKLDSGSGTTNVAPTRNMVTQFGDVRPIHIATTIVFLSAIFQILMGIFRLDFLSCYLSEQVMSGFVVGGCVHVFFSQIGDVLGIQLPARSGRGYLYHRLMDLFQQIHQIHTPTTIISCSSVGFLLFSQRILEPWLASVFRFPIPYELILVIVGITATNFAKLSKRHSITVVGHVPTIFPPPAFPRLDLASLVFFDALSITITAVAIHLTVVKIVEKRYHYRINSCQELYSLGFAGLFSSAFPVFPVTSIFARTLIGDADKNSTQMTVCFSSLALLAVILFIGPALEYLPKCILASMVVVSLTASFSKFREVRALWPLFKFDFIIFVVSLLLTVCYDMAEGLTFTIIFAIFTIVVRDQWPKWHFLSHDEEINDYKETPKEQLHIMGSMDACVLRYDAPLIFTSVHKFMKVVSQGVKRWERRDLTAAASSASIRSSFSNDHLIGNTSNIVSSSGNYSHYKISTKNESDEANNQELYQRKSANQQQPLPSRTTTLIIDCSGFPYVDYQGLCTLKRIYKDFSSDGVTVKFAAPKAVLMRMFRDTDFMDTVPTSEIFSTVRQAVTSCTASDAQQQTDSGKWNENRPQILRTMEENEEMEEEEMQLMFKIQSEISK</sequence>
<feature type="transmembrane region" description="Helical" evidence="5">
    <location>
        <begin position="94"/>
        <end position="112"/>
    </location>
</feature>
<organism evidence="7 8">
    <name type="scientific">Ditylenchus destructor</name>
    <dbReference type="NCBI Taxonomy" id="166010"/>
    <lineage>
        <taxon>Eukaryota</taxon>
        <taxon>Metazoa</taxon>
        <taxon>Ecdysozoa</taxon>
        <taxon>Nematoda</taxon>
        <taxon>Chromadorea</taxon>
        <taxon>Rhabditida</taxon>
        <taxon>Tylenchina</taxon>
        <taxon>Tylenchomorpha</taxon>
        <taxon>Sphaerularioidea</taxon>
        <taxon>Anguinidae</taxon>
        <taxon>Anguininae</taxon>
        <taxon>Ditylenchus</taxon>
    </lineage>
</organism>
<dbReference type="GO" id="GO:0055085">
    <property type="term" value="P:transmembrane transport"/>
    <property type="evidence" value="ECO:0007669"/>
    <property type="project" value="InterPro"/>
</dbReference>
<feature type="transmembrane region" description="Helical" evidence="5">
    <location>
        <begin position="484"/>
        <end position="507"/>
    </location>
</feature>
<dbReference type="PANTHER" id="PTHR11814">
    <property type="entry name" value="SULFATE TRANSPORTER"/>
    <property type="match status" value="1"/>
</dbReference>
<evidence type="ECO:0000256" key="5">
    <source>
        <dbReference type="SAM" id="Phobius"/>
    </source>
</evidence>
<dbReference type="PROSITE" id="PS50801">
    <property type="entry name" value="STAS"/>
    <property type="match status" value="1"/>
</dbReference>
<keyword evidence="4 5" id="KW-0472">Membrane</keyword>
<evidence type="ECO:0000259" key="6">
    <source>
        <dbReference type="PROSITE" id="PS50801"/>
    </source>
</evidence>
<comment type="subcellular location">
    <subcellularLocation>
        <location evidence="1">Membrane</location>
        <topology evidence="1">Multi-pass membrane protein</topology>
    </subcellularLocation>
</comment>
<feature type="transmembrane region" description="Helical" evidence="5">
    <location>
        <begin position="365"/>
        <end position="387"/>
    </location>
</feature>
<evidence type="ECO:0000256" key="1">
    <source>
        <dbReference type="ARBA" id="ARBA00004141"/>
    </source>
</evidence>
<dbReference type="InterPro" id="IPR001902">
    <property type="entry name" value="SLC26A/SulP_fam"/>
</dbReference>
<keyword evidence="8" id="KW-1185">Reference proteome</keyword>
<feature type="transmembrane region" description="Helical" evidence="5">
    <location>
        <begin position="399"/>
        <end position="416"/>
    </location>
</feature>
<gene>
    <name evidence="7" type="ORF">DdX_09978</name>
</gene>
<feature type="transmembrane region" description="Helical" evidence="5">
    <location>
        <begin position="444"/>
        <end position="464"/>
    </location>
</feature>
<dbReference type="AlphaFoldDB" id="A0AAD4MZ09"/>
<keyword evidence="3 5" id="KW-1133">Transmembrane helix</keyword>
<dbReference type="CDD" id="cd07042">
    <property type="entry name" value="STAS_SulP_like_sulfate_transporter"/>
    <property type="match status" value="1"/>
</dbReference>